<dbReference type="AlphaFoldDB" id="A0A2C6KS45"/>
<evidence type="ECO:0000313" key="1">
    <source>
        <dbReference type="EMBL" id="PHJ19066.1"/>
    </source>
</evidence>
<name>A0A2C6KS45_9APIC</name>
<dbReference type="VEuPathDB" id="ToxoDB:CSUI_007105"/>
<accession>A0A2C6KS45</accession>
<proteinExistence type="predicted"/>
<dbReference type="EMBL" id="MIGC01003667">
    <property type="protein sequence ID" value="PHJ19066.1"/>
    <property type="molecule type" value="Genomic_DNA"/>
</dbReference>
<organism evidence="1 2">
    <name type="scientific">Cystoisospora suis</name>
    <dbReference type="NCBI Taxonomy" id="483139"/>
    <lineage>
        <taxon>Eukaryota</taxon>
        <taxon>Sar</taxon>
        <taxon>Alveolata</taxon>
        <taxon>Apicomplexa</taxon>
        <taxon>Conoidasida</taxon>
        <taxon>Coccidia</taxon>
        <taxon>Eucoccidiorida</taxon>
        <taxon>Eimeriorina</taxon>
        <taxon>Sarcocystidae</taxon>
        <taxon>Cystoisospora</taxon>
    </lineage>
</organism>
<keyword evidence="2" id="KW-1185">Reference proteome</keyword>
<protein>
    <submittedName>
        <fullName evidence="1">Uncharacterized protein</fullName>
    </submittedName>
</protein>
<reference evidence="1 2" key="1">
    <citation type="journal article" date="2017" name="Int. J. Parasitol.">
        <title>The genome of the protozoan parasite Cystoisospora suis and a reverse vaccinology approach to identify vaccine candidates.</title>
        <authorList>
            <person name="Palmieri N."/>
            <person name="Shrestha A."/>
            <person name="Ruttkowski B."/>
            <person name="Beck T."/>
            <person name="Vogl C."/>
            <person name="Tomley F."/>
            <person name="Blake D.P."/>
            <person name="Joachim A."/>
        </authorList>
    </citation>
    <scope>NUCLEOTIDE SEQUENCE [LARGE SCALE GENOMIC DNA]</scope>
    <source>
        <strain evidence="1 2">Wien I</strain>
    </source>
</reference>
<dbReference type="Proteomes" id="UP000221165">
    <property type="component" value="Unassembled WGS sequence"/>
</dbReference>
<dbReference type="RefSeq" id="XP_067920768.1">
    <property type="nucleotide sequence ID" value="XM_068067255.1"/>
</dbReference>
<sequence>MTRLSQPDHHSALFANEAAHRRFGTCLEGRYSRCPGAQGRVLGDFGRISTLGDSVSAGGQRRFGSG</sequence>
<evidence type="ECO:0000313" key="2">
    <source>
        <dbReference type="Proteomes" id="UP000221165"/>
    </source>
</evidence>
<comment type="caution">
    <text evidence="1">The sequence shown here is derived from an EMBL/GenBank/DDBJ whole genome shotgun (WGS) entry which is preliminary data.</text>
</comment>
<dbReference type="GeneID" id="94430466"/>
<gene>
    <name evidence="1" type="ORF">CSUI_007105</name>
</gene>